<dbReference type="KEGG" id="acan:ACA1_289720"/>
<evidence type="ECO:0000256" key="7">
    <source>
        <dbReference type="ARBA" id="ARBA00023274"/>
    </source>
</evidence>
<accession>L8HI18</accession>
<comment type="function">
    <text evidence="9">Component of the spliceosomal U1 snRNP, which is essential for recognition of the pre-mRNA 5' splice-site and the subsequent assembly of the spliceosome. U1-C is directly involved in initial 5' splice-site recognition for both constitutive and regulated alternative splicing. The interaction with the 5' splice-site seems to precede base-pairing between the pre-mRNA and the U1 snRNA. Stimulates commitment or early (E) complex formation by stabilizing the base pairing of the 5' end of the U1 snRNA and the 5' splice-site region.</text>
</comment>
<evidence type="ECO:0000256" key="10">
    <source>
        <dbReference type="SAM" id="MobiDB-lite"/>
    </source>
</evidence>
<feature type="compositionally biased region" description="Basic and acidic residues" evidence="10">
    <location>
        <begin position="200"/>
        <end position="211"/>
    </location>
</feature>
<feature type="compositionally biased region" description="Gly residues" evidence="10">
    <location>
        <begin position="169"/>
        <end position="186"/>
    </location>
</feature>
<dbReference type="Proteomes" id="UP000011083">
    <property type="component" value="Unassembled WGS sequence"/>
</dbReference>
<dbReference type="SUPFAM" id="SSF57667">
    <property type="entry name" value="beta-beta-alpha zinc fingers"/>
    <property type="match status" value="1"/>
</dbReference>
<evidence type="ECO:0000313" key="12">
    <source>
        <dbReference type="EMBL" id="ELR25219.1"/>
    </source>
</evidence>
<dbReference type="GO" id="GO:0003729">
    <property type="term" value="F:mRNA binding"/>
    <property type="evidence" value="ECO:0007669"/>
    <property type="project" value="UniProtKB-UniRule"/>
</dbReference>
<dbReference type="GO" id="GO:0000243">
    <property type="term" value="C:commitment complex"/>
    <property type="evidence" value="ECO:0007669"/>
    <property type="project" value="UniProtKB-UniRule"/>
</dbReference>
<dbReference type="GO" id="GO:0030627">
    <property type="term" value="F:pre-mRNA 5'-splice site binding"/>
    <property type="evidence" value="ECO:0007669"/>
    <property type="project" value="InterPro"/>
</dbReference>
<evidence type="ECO:0000256" key="1">
    <source>
        <dbReference type="ARBA" id="ARBA00004123"/>
    </source>
</evidence>
<dbReference type="GeneID" id="14926264"/>
<name>L8HI18_ACACF</name>
<comment type="subcellular location">
    <subcellularLocation>
        <location evidence="1 9">Nucleus</location>
    </subcellularLocation>
</comment>
<dbReference type="RefSeq" id="XP_004367974.1">
    <property type="nucleotide sequence ID" value="XM_004367917.1"/>
</dbReference>
<protein>
    <recommendedName>
        <fullName evidence="9">U1 small nuclear ribonucleoprotein C</fullName>
        <shortName evidence="9">U1 snRNP C</shortName>
        <shortName evidence="9">U1-C</shortName>
        <shortName evidence="9">U1C</shortName>
    </recommendedName>
</protein>
<keyword evidence="13" id="KW-1185">Reference proteome</keyword>
<dbReference type="GO" id="GO:0030619">
    <property type="term" value="F:U1 snRNA binding"/>
    <property type="evidence" value="ECO:0007669"/>
    <property type="project" value="UniProtKB-UniRule"/>
</dbReference>
<keyword evidence="2 9" id="KW-0479">Metal-binding</keyword>
<feature type="compositionally biased region" description="Pro residues" evidence="10">
    <location>
        <begin position="187"/>
        <end position="198"/>
    </location>
</feature>
<dbReference type="PANTHER" id="PTHR31148:SF1">
    <property type="entry name" value="U1 SMALL NUCLEAR RIBONUCLEOPROTEIN C"/>
    <property type="match status" value="1"/>
</dbReference>
<dbReference type="InterPro" id="IPR000690">
    <property type="entry name" value="Matrin/U1-C_Znf_C2H2"/>
</dbReference>
<dbReference type="EMBL" id="KB007805">
    <property type="protein sequence ID" value="ELR25219.1"/>
    <property type="molecule type" value="Genomic_DNA"/>
</dbReference>
<evidence type="ECO:0000256" key="4">
    <source>
        <dbReference type="ARBA" id="ARBA00022833"/>
    </source>
</evidence>
<dbReference type="SMART" id="SM00451">
    <property type="entry name" value="ZnF_U1"/>
    <property type="match status" value="1"/>
</dbReference>
<comment type="subunit">
    <text evidence="9">U1 snRNP is composed of the 7 core Sm proteins B/B', D1, D2, D3, E, F and G that assemble in a heptameric protein ring on the Sm site of the small nuclear RNA to form the core snRNP, and at least 3 U1 snRNP-specific proteins U1-70K, U1-A and U1-C. U1-C interacts with U1 snRNA and the 5' splice-site region of the pre-mRNA.</text>
</comment>
<evidence type="ECO:0000259" key="11">
    <source>
        <dbReference type="PROSITE" id="PS50171"/>
    </source>
</evidence>
<keyword evidence="4 9" id="KW-0862">Zinc</keyword>
<sequence length="220" mass="23300">MPKYYCDYCDVFLTHDSPSVRKSHNDGWKHKAAVRAYYAQFEQDLTQSLIQQKIKEYQEGKTGFGPGHMPSGPLVINPHAPPPGMGGPGMMRPPMMGGPGMLPPPGMMPPGMPPHGFPGFPGHFPGAPGGPPPGMGAPGGEGADSGHKRSHDESQATDHQRMGFPPGPHHGGPPGGFPGHMGGMPPGGFPGGPPPGYPPQHDDPTKRRRLDDDEDDGYEQ</sequence>
<dbReference type="GO" id="GO:0000395">
    <property type="term" value="P:mRNA 5'-splice site recognition"/>
    <property type="evidence" value="ECO:0007669"/>
    <property type="project" value="UniProtKB-UniRule"/>
</dbReference>
<evidence type="ECO:0000256" key="5">
    <source>
        <dbReference type="ARBA" id="ARBA00022884"/>
    </source>
</evidence>
<dbReference type="GO" id="GO:0008270">
    <property type="term" value="F:zinc ion binding"/>
    <property type="evidence" value="ECO:0007669"/>
    <property type="project" value="UniProtKB-UniRule"/>
</dbReference>
<comment type="similarity">
    <text evidence="9">Belongs to the U1 small nuclear ribonucleoprotein C family.</text>
</comment>
<dbReference type="AlphaFoldDB" id="L8HI18"/>
<dbReference type="GO" id="GO:0005685">
    <property type="term" value="C:U1 snRNP"/>
    <property type="evidence" value="ECO:0007669"/>
    <property type="project" value="UniProtKB-UniRule"/>
</dbReference>
<dbReference type="OMA" id="DHRPTHE"/>
<evidence type="ECO:0000256" key="3">
    <source>
        <dbReference type="ARBA" id="ARBA00022771"/>
    </source>
</evidence>
<feature type="region of interest" description="Disordered" evidence="10">
    <location>
        <begin position="116"/>
        <end position="220"/>
    </location>
</feature>
<keyword evidence="7 9" id="KW-0687">Ribonucleoprotein</keyword>
<dbReference type="VEuPathDB" id="AmoebaDB:ACA1_289720"/>
<proteinExistence type="inferred from homology"/>
<comment type="subunit">
    <text evidence="8">Component of the U1 snRNP. The U1 snRNP is composed of the U1 snRNA and the 7 core Sm proteins SNRPB, SNRPD1, SNRPD2, SNRPD3, SNRPE, SNRPF and SNRPG that assemble in a heptameric protein ring on the Sm site of the small nuclear RNA to form the core snRNP, and at least 3 U1 snRNP-specific proteins SNRNP70/U1-70K, SNRPA/U1-A and SNRPC/U1-C. SNRPC/U1-C interacts with U1 snRNA and the 5' splice-site region of the pre-mRNA. Interacts (via N-terminus) with TIA1 (via C-terminus); thereby promoting spliceosomal U1 snRNP recruitment to 5' splice sites.</text>
</comment>
<dbReference type="Pfam" id="PF06220">
    <property type="entry name" value="zf-U1"/>
    <property type="match status" value="1"/>
</dbReference>
<gene>
    <name evidence="12" type="ORF">ACA1_289720</name>
</gene>
<dbReference type="GO" id="GO:0000387">
    <property type="term" value="P:spliceosomal snRNP assembly"/>
    <property type="evidence" value="ECO:0007669"/>
    <property type="project" value="UniProtKB-UniRule"/>
</dbReference>
<evidence type="ECO:0000313" key="13">
    <source>
        <dbReference type="Proteomes" id="UP000011083"/>
    </source>
</evidence>
<dbReference type="InterPro" id="IPR017340">
    <property type="entry name" value="U1_snRNP-C"/>
</dbReference>
<organism evidence="12 13">
    <name type="scientific">Acanthamoeba castellanii (strain ATCC 30010 / Neff)</name>
    <dbReference type="NCBI Taxonomy" id="1257118"/>
    <lineage>
        <taxon>Eukaryota</taxon>
        <taxon>Amoebozoa</taxon>
        <taxon>Discosea</taxon>
        <taxon>Longamoebia</taxon>
        <taxon>Centramoebida</taxon>
        <taxon>Acanthamoebidae</taxon>
        <taxon>Acanthamoeba</taxon>
    </lineage>
</organism>
<reference evidence="12 13" key="1">
    <citation type="journal article" date="2013" name="Genome Biol.">
        <title>Genome of Acanthamoeba castellanii highlights extensive lateral gene transfer and early evolution of tyrosine kinase signaling.</title>
        <authorList>
            <person name="Clarke M."/>
            <person name="Lohan A.J."/>
            <person name="Liu B."/>
            <person name="Lagkouvardos I."/>
            <person name="Roy S."/>
            <person name="Zafar N."/>
            <person name="Bertelli C."/>
            <person name="Schilde C."/>
            <person name="Kianianmomeni A."/>
            <person name="Burglin T.R."/>
            <person name="Frech C."/>
            <person name="Turcotte B."/>
            <person name="Kopec K.O."/>
            <person name="Synnott J.M."/>
            <person name="Choo C."/>
            <person name="Paponov I."/>
            <person name="Finkler A."/>
            <person name="Soon Heng Tan C."/>
            <person name="Hutchins A.P."/>
            <person name="Weinmeier T."/>
            <person name="Rattei T."/>
            <person name="Chu J.S."/>
            <person name="Gimenez G."/>
            <person name="Irimia M."/>
            <person name="Rigden D.J."/>
            <person name="Fitzpatrick D.A."/>
            <person name="Lorenzo-Morales J."/>
            <person name="Bateman A."/>
            <person name="Chiu C.H."/>
            <person name="Tang P."/>
            <person name="Hegemann P."/>
            <person name="Fromm H."/>
            <person name="Raoult D."/>
            <person name="Greub G."/>
            <person name="Miranda-Saavedra D."/>
            <person name="Chen N."/>
            <person name="Nash P."/>
            <person name="Ginger M.L."/>
            <person name="Horn M."/>
            <person name="Schaap P."/>
            <person name="Caler L."/>
            <person name="Loftus B."/>
        </authorList>
    </citation>
    <scope>NUCLEOTIDE SEQUENCE [LARGE SCALE GENOMIC DNA]</scope>
    <source>
        <strain evidence="12 13">Neff</strain>
    </source>
</reference>
<feature type="compositionally biased region" description="Low complexity" evidence="10">
    <location>
        <begin position="117"/>
        <end position="126"/>
    </location>
</feature>
<dbReference type="STRING" id="1257118.L8HI18"/>
<dbReference type="OrthoDB" id="76567at2759"/>
<evidence type="ECO:0000256" key="9">
    <source>
        <dbReference type="HAMAP-Rule" id="MF_03153"/>
    </source>
</evidence>
<dbReference type="InterPro" id="IPR003604">
    <property type="entry name" value="Matrin/U1-like-C_Znf_C2H2"/>
</dbReference>
<evidence type="ECO:0000256" key="2">
    <source>
        <dbReference type="ARBA" id="ARBA00022723"/>
    </source>
</evidence>
<dbReference type="HAMAP" id="MF_03153">
    <property type="entry name" value="U1_C"/>
    <property type="match status" value="1"/>
</dbReference>
<feature type="domain" description="Matrin-type" evidence="11">
    <location>
        <begin position="4"/>
        <end position="36"/>
    </location>
</feature>
<dbReference type="InterPro" id="IPR013085">
    <property type="entry name" value="U1-CZ_Znf_C2H2"/>
</dbReference>
<keyword evidence="6 9" id="KW-0539">Nucleus</keyword>
<keyword evidence="3 9" id="KW-0863">Zinc-finger</keyword>
<dbReference type="PANTHER" id="PTHR31148">
    <property type="entry name" value="U1 SMALL NUCLEAR RIBONUCLEOPROTEIN C"/>
    <property type="match status" value="1"/>
</dbReference>
<dbReference type="InterPro" id="IPR036236">
    <property type="entry name" value="Znf_C2H2_sf"/>
</dbReference>
<feature type="compositionally biased region" description="Basic and acidic residues" evidence="10">
    <location>
        <begin position="144"/>
        <end position="161"/>
    </location>
</feature>
<keyword evidence="5 9" id="KW-0694">RNA-binding</keyword>
<evidence type="ECO:0000256" key="8">
    <source>
        <dbReference type="ARBA" id="ARBA00046357"/>
    </source>
</evidence>
<dbReference type="Gene3D" id="3.30.160.60">
    <property type="entry name" value="Classic Zinc Finger"/>
    <property type="match status" value="1"/>
</dbReference>
<dbReference type="FunFam" id="3.30.160.60:FF:000059">
    <property type="entry name" value="U1 small nuclear ribonucleoprotein C"/>
    <property type="match status" value="1"/>
</dbReference>
<evidence type="ECO:0000256" key="6">
    <source>
        <dbReference type="ARBA" id="ARBA00023242"/>
    </source>
</evidence>
<dbReference type="PROSITE" id="PS50171">
    <property type="entry name" value="ZF_MATRIN"/>
    <property type="match status" value="1"/>
</dbReference>
<dbReference type="GO" id="GO:0071004">
    <property type="term" value="C:U2-type prespliceosome"/>
    <property type="evidence" value="ECO:0007669"/>
    <property type="project" value="UniProtKB-UniRule"/>
</dbReference>